<dbReference type="AlphaFoldDB" id="A0A7T8BAK1"/>
<evidence type="ECO:0000313" key="3">
    <source>
        <dbReference type="Proteomes" id="UP000595917"/>
    </source>
</evidence>
<dbReference type="Proteomes" id="UP000595917">
    <property type="component" value="Chromosome"/>
</dbReference>
<name>A0A7T8BAK1_9SPIR</name>
<keyword evidence="1" id="KW-0472">Membrane</keyword>
<gene>
    <name evidence="2" type="ORF">JFL75_01320</name>
</gene>
<evidence type="ECO:0000256" key="1">
    <source>
        <dbReference type="SAM" id="Phobius"/>
    </source>
</evidence>
<proteinExistence type="predicted"/>
<dbReference type="EMBL" id="CP067089">
    <property type="protein sequence ID" value="QQO09587.1"/>
    <property type="molecule type" value="Genomic_DNA"/>
</dbReference>
<reference evidence="2" key="1">
    <citation type="submission" date="2021-01" db="EMBL/GenBank/DDBJ databases">
        <title>Description of Breznakiella homolactica.</title>
        <authorList>
            <person name="Song Y."/>
            <person name="Brune A."/>
        </authorList>
    </citation>
    <scope>NUCLEOTIDE SEQUENCE</scope>
    <source>
        <strain evidence="2">RmG30</strain>
    </source>
</reference>
<keyword evidence="1" id="KW-0812">Transmembrane</keyword>
<protein>
    <submittedName>
        <fullName evidence="2">Uncharacterized protein</fullName>
    </submittedName>
</protein>
<keyword evidence="1" id="KW-1133">Transmembrane helix</keyword>
<feature type="transmembrane region" description="Helical" evidence="1">
    <location>
        <begin position="6"/>
        <end position="24"/>
    </location>
</feature>
<keyword evidence="3" id="KW-1185">Reference proteome</keyword>
<dbReference type="RefSeq" id="WP_215626890.1">
    <property type="nucleotide sequence ID" value="NZ_CP067089.2"/>
</dbReference>
<accession>A0A7T8BAK1</accession>
<organism evidence="2 3">
    <name type="scientific">Breznakiella homolactica</name>
    <dbReference type="NCBI Taxonomy" id="2798577"/>
    <lineage>
        <taxon>Bacteria</taxon>
        <taxon>Pseudomonadati</taxon>
        <taxon>Spirochaetota</taxon>
        <taxon>Spirochaetia</taxon>
        <taxon>Spirochaetales</taxon>
        <taxon>Breznakiellaceae</taxon>
        <taxon>Breznakiella</taxon>
    </lineage>
</organism>
<dbReference type="KEGG" id="bhc:JFL75_01320"/>
<sequence length="101" mass="11662">MWIFVVFVFMLFIVGIVLGIRWAARSWKKSNEKGKQTIKQASDMMYGEEVELTPSTVATMQIIRQVAKTRPTTIEQLLEWTETVPYPAKSYVLKLIHVSVK</sequence>
<evidence type="ECO:0000313" key="2">
    <source>
        <dbReference type="EMBL" id="QQO09587.1"/>
    </source>
</evidence>